<dbReference type="Pfam" id="PF10604">
    <property type="entry name" value="Polyketide_cyc2"/>
    <property type="match status" value="1"/>
</dbReference>
<evidence type="ECO:0000313" key="1">
    <source>
        <dbReference type="EMBL" id="MYM19807.1"/>
    </source>
</evidence>
<sequence length="156" mass="16488">MLSRFRFSTRWHFAAAPAEVWAALADLAAWPQWWPGIAVSQPLAAGDARGLGRTAALTVRTPLGADLRFELTASAVRAPEAAVLRAVGDLSGTARVRLRAVPATASGSVCATRVDLRWDVESDRVLLALARPAARLSHGRVMAAGQRGLAGLLSAR</sequence>
<organism evidence="1 2">
    <name type="scientific">Brevibacterium rongguiense</name>
    <dbReference type="NCBI Taxonomy" id="2695267"/>
    <lineage>
        <taxon>Bacteria</taxon>
        <taxon>Bacillati</taxon>
        <taxon>Actinomycetota</taxon>
        <taxon>Actinomycetes</taxon>
        <taxon>Micrococcales</taxon>
        <taxon>Brevibacteriaceae</taxon>
        <taxon>Brevibacterium</taxon>
    </lineage>
</organism>
<protein>
    <recommendedName>
        <fullName evidence="3">Polyketide cyclase</fullName>
    </recommendedName>
</protein>
<dbReference type="AlphaFoldDB" id="A0A6N9H6S3"/>
<comment type="caution">
    <text evidence="1">The sequence shown here is derived from an EMBL/GenBank/DDBJ whole genome shotgun (WGS) entry which is preliminary data.</text>
</comment>
<dbReference type="EMBL" id="WWEQ01000025">
    <property type="protein sequence ID" value="MYM19807.1"/>
    <property type="molecule type" value="Genomic_DNA"/>
</dbReference>
<dbReference type="InterPro" id="IPR023393">
    <property type="entry name" value="START-like_dom_sf"/>
</dbReference>
<keyword evidence="2" id="KW-1185">Reference proteome</keyword>
<gene>
    <name evidence="1" type="ORF">GSY69_07445</name>
</gene>
<dbReference type="InterPro" id="IPR019587">
    <property type="entry name" value="Polyketide_cyclase/dehydratase"/>
</dbReference>
<proteinExistence type="predicted"/>
<evidence type="ECO:0000313" key="2">
    <source>
        <dbReference type="Proteomes" id="UP000469215"/>
    </source>
</evidence>
<dbReference type="SUPFAM" id="SSF55961">
    <property type="entry name" value="Bet v1-like"/>
    <property type="match status" value="1"/>
</dbReference>
<reference evidence="1 2" key="1">
    <citation type="submission" date="2020-01" db="EMBL/GenBank/DDBJ databases">
        <authorList>
            <person name="Deng T."/>
        </authorList>
    </citation>
    <scope>NUCLEOTIDE SEQUENCE [LARGE SCALE GENOMIC DNA]</scope>
    <source>
        <strain evidence="1 2">5221</strain>
    </source>
</reference>
<evidence type="ECO:0008006" key="3">
    <source>
        <dbReference type="Google" id="ProtNLM"/>
    </source>
</evidence>
<dbReference type="Gene3D" id="3.30.530.20">
    <property type="match status" value="1"/>
</dbReference>
<dbReference type="Proteomes" id="UP000469215">
    <property type="component" value="Unassembled WGS sequence"/>
</dbReference>
<accession>A0A6N9H6S3</accession>
<name>A0A6N9H6S3_9MICO</name>
<dbReference type="RefSeq" id="WP_160953238.1">
    <property type="nucleotide sequence ID" value="NZ_WWEQ01000025.1"/>
</dbReference>